<evidence type="ECO:0000256" key="2">
    <source>
        <dbReference type="SAM" id="MobiDB-lite"/>
    </source>
</evidence>
<gene>
    <name evidence="3" type="ORF">GCM10025869_09420</name>
</gene>
<comment type="similarity">
    <text evidence="1">Belongs to the HAD-like hydrolase superfamily. SerB family.</text>
</comment>
<dbReference type="NCBIfam" id="TIGR01488">
    <property type="entry name" value="HAD-SF-IB"/>
    <property type="match status" value="1"/>
</dbReference>
<evidence type="ECO:0000313" key="4">
    <source>
        <dbReference type="Proteomes" id="UP001157069"/>
    </source>
</evidence>
<comment type="caution">
    <text evidence="3">The sequence shown here is derived from an EMBL/GenBank/DDBJ whole genome shotgun (WGS) entry which is preliminary data.</text>
</comment>
<name>A0ABQ6JQQ8_9MICO</name>
<dbReference type="InterPro" id="IPR036412">
    <property type="entry name" value="HAD-like_sf"/>
</dbReference>
<dbReference type="PANTHER" id="PTHR43344">
    <property type="entry name" value="PHOSPHOSERINE PHOSPHATASE"/>
    <property type="match status" value="1"/>
</dbReference>
<evidence type="ECO:0008006" key="5">
    <source>
        <dbReference type="Google" id="ProtNLM"/>
    </source>
</evidence>
<feature type="region of interest" description="Disordered" evidence="2">
    <location>
        <begin position="241"/>
        <end position="273"/>
    </location>
</feature>
<evidence type="ECO:0000256" key="1">
    <source>
        <dbReference type="ARBA" id="ARBA00009184"/>
    </source>
</evidence>
<dbReference type="EMBL" id="BSVA01000001">
    <property type="protein sequence ID" value="GMA90413.1"/>
    <property type="molecule type" value="Genomic_DNA"/>
</dbReference>
<dbReference type="PANTHER" id="PTHR43344:SF15">
    <property type="entry name" value="PHOSPHOSERINE PHOSPHATASE SERB1"/>
    <property type="match status" value="1"/>
</dbReference>
<dbReference type="InterPro" id="IPR050582">
    <property type="entry name" value="HAD-like_SerB"/>
</dbReference>
<proteinExistence type="inferred from homology"/>
<protein>
    <recommendedName>
        <fullName evidence="5">HAD-IB family hydrolase</fullName>
    </recommendedName>
</protein>
<dbReference type="NCBIfam" id="TIGR01490">
    <property type="entry name" value="HAD-SF-IB-hyp1"/>
    <property type="match status" value="1"/>
</dbReference>
<dbReference type="SUPFAM" id="SSF56784">
    <property type="entry name" value="HAD-like"/>
    <property type="match status" value="1"/>
</dbReference>
<organism evidence="3 4">
    <name type="scientific">Homoserinibacter gongjuensis</name>
    <dbReference type="NCBI Taxonomy" id="1162968"/>
    <lineage>
        <taxon>Bacteria</taxon>
        <taxon>Bacillati</taxon>
        <taxon>Actinomycetota</taxon>
        <taxon>Actinomycetes</taxon>
        <taxon>Micrococcales</taxon>
        <taxon>Microbacteriaceae</taxon>
        <taxon>Homoserinibacter</taxon>
    </lineage>
</organism>
<dbReference type="Gene3D" id="1.20.1440.100">
    <property type="entry name" value="SG protein - dephosphorylation function"/>
    <property type="match status" value="1"/>
</dbReference>
<feature type="compositionally biased region" description="Basic residues" evidence="2">
    <location>
        <begin position="259"/>
        <end position="273"/>
    </location>
</feature>
<reference evidence="4" key="1">
    <citation type="journal article" date="2019" name="Int. J. Syst. Evol. Microbiol.">
        <title>The Global Catalogue of Microorganisms (GCM) 10K type strain sequencing project: providing services to taxonomists for standard genome sequencing and annotation.</title>
        <authorList>
            <consortium name="The Broad Institute Genomics Platform"/>
            <consortium name="The Broad Institute Genome Sequencing Center for Infectious Disease"/>
            <person name="Wu L."/>
            <person name="Ma J."/>
        </authorList>
    </citation>
    <scope>NUCLEOTIDE SEQUENCE [LARGE SCALE GENOMIC DNA]</scope>
    <source>
        <strain evidence="4">NBRC 108755</strain>
    </source>
</reference>
<sequence length="273" mass="29957">MGVMPAAQNPTPSERPVIAFFDVDNTLMHGTSVFHVGREAWARGIIGWRDILLFGWHQRRFIKVGENHEHMGTAKDRALGLIAGHTETQIQELAQSIWEHRIRPRLWPETVALAHEHIDKGHQVWLVSATPVEVGELIASKLGLTGALGTRVEAVDGVYTGRLVGSVLHAENKAVAAKELADGMDADLGASWAYSDSRNDIPLLELVGNRVAVNPDAGLARYAAEKHWPTMRLDPAAIKAQQRRVRREAKQVSKAAQKVGKRAAKAAKTKPRG</sequence>
<dbReference type="Gene3D" id="3.40.50.1000">
    <property type="entry name" value="HAD superfamily/HAD-like"/>
    <property type="match status" value="1"/>
</dbReference>
<dbReference type="Proteomes" id="UP001157069">
    <property type="component" value="Unassembled WGS sequence"/>
</dbReference>
<dbReference type="CDD" id="cd02612">
    <property type="entry name" value="HAD_PGPPase"/>
    <property type="match status" value="1"/>
</dbReference>
<dbReference type="InterPro" id="IPR023214">
    <property type="entry name" value="HAD_sf"/>
</dbReference>
<accession>A0ABQ6JQQ8</accession>
<keyword evidence="4" id="KW-1185">Reference proteome</keyword>
<evidence type="ECO:0000313" key="3">
    <source>
        <dbReference type="EMBL" id="GMA90413.1"/>
    </source>
</evidence>
<dbReference type="Pfam" id="PF12710">
    <property type="entry name" value="HAD"/>
    <property type="match status" value="1"/>
</dbReference>
<dbReference type="InterPro" id="IPR006385">
    <property type="entry name" value="HAD_hydro_SerB1"/>
</dbReference>